<evidence type="ECO:0000313" key="2">
    <source>
        <dbReference type="EMBL" id="RMI41494.1"/>
    </source>
</evidence>
<protein>
    <submittedName>
        <fullName evidence="2">Uncharacterized protein</fullName>
    </submittedName>
</protein>
<name>A0A3M2LVG0_9ACTN</name>
<reference evidence="2 3" key="1">
    <citation type="submission" date="2018-10" db="EMBL/GenBank/DDBJ databases">
        <title>Isolation from soil.</title>
        <authorList>
            <person name="Hu J."/>
        </authorList>
    </citation>
    <scope>NUCLEOTIDE SEQUENCE [LARGE SCALE GENOMIC DNA]</scope>
    <source>
        <strain evidence="2 3">NEAU-Ht49</strain>
    </source>
</reference>
<gene>
    <name evidence="2" type="ORF">EBO15_22985</name>
</gene>
<comment type="caution">
    <text evidence="2">The sequence shown here is derived from an EMBL/GenBank/DDBJ whole genome shotgun (WGS) entry which is preliminary data.</text>
</comment>
<organism evidence="2 3">
    <name type="scientific">Actinomadura harenae</name>
    <dbReference type="NCBI Taxonomy" id="2483351"/>
    <lineage>
        <taxon>Bacteria</taxon>
        <taxon>Bacillati</taxon>
        <taxon>Actinomycetota</taxon>
        <taxon>Actinomycetes</taxon>
        <taxon>Streptosporangiales</taxon>
        <taxon>Thermomonosporaceae</taxon>
        <taxon>Actinomadura</taxon>
    </lineage>
</organism>
<dbReference type="Proteomes" id="UP000282674">
    <property type="component" value="Unassembled WGS sequence"/>
</dbReference>
<evidence type="ECO:0000313" key="3">
    <source>
        <dbReference type="Proteomes" id="UP000282674"/>
    </source>
</evidence>
<sequence>MYALIWRLLPGGWPLKTAVAAGLALVVAVILWYAVFPWVEPQIQFDHGVMNGSPATAPSSPSRHGP</sequence>
<keyword evidence="1" id="KW-1133">Transmembrane helix</keyword>
<keyword evidence="1" id="KW-0472">Membrane</keyword>
<proteinExistence type="predicted"/>
<dbReference type="RefSeq" id="WP_122196493.1">
    <property type="nucleotide sequence ID" value="NZ_JBHSKC010000045.1"/>
</dbReference>
<keyword evidence="1" id="KW-0812">Transmembrane</keyword>
<evidence type="ECO:0000256" key="1">
    <source>
        <dbReference type="SAM" id="Phobius"/>
    </source>
</evidence>
<dbReference type="AlphaFoldDB" id="A0A3M2LVG0"/>
<feature type="transmembrane region" description="Helical" evidence="1">
    <location>
        <begin position="20"/>
        <end position="39"/>
    </location>
</feature>
<keyword evidence="3" id="KW-1185">Reference proteome</keyword>
<accession>A0A3M2LVG0</accession>
<dbReference type="EMBL" id="RFFG01000042">
    <property type="protein sequence ID" value="RMI41494.1"/>
    <property type="molecule type" value="Genomic_DNA"/>
</dbReference>
<dbReference type="OrthoDB" id="3267875at2"/>